<dbReference type="PROSITE" id="PS50830">
    <property type="entry name" value="TNASE_3"/>
    <property type="match status" value="1"/>
</dbReference>
<organism evidence="2 3">
    <name type="scientific">Sphingobium fuliginis (strain ATCC 27551)</name>
    <dbReference type="NCBI Taxonomy" id="336203"/>
    <lineage>
        <taxon>Bacteria</taxon>
        <taxon>Pseudomonadati</taxon>
        <taxon>Pseudomonadota</taxon>
        <taxon>Alphaproteobacteria</taxon>
        <taxon>Sphingomonadales</taxon>
        <taxon>Sphingomonadaceae</taxon>
        <taxon>Sphingobium</taxon>
    </lineage>
</organism>
<evidence type="ECO:0000313" key="3">
    <source>
        <dbReference type="Proteomes" id="UP000628109"/>
    </source>
</evidence>
<dbReference type="InterPro" id="IPR035437">
    <property type="entry name" value="SNase_OB-fold_sf"/>
</dbReference>
<dbReference type="Proteomes" id="UP000628109">
    <property type="component" value="Unassembled WGS sequence"/>
</dbReference>
<name>A0ABQ1F7D6_SPHSA</name>
<comment type="caution">
    <text evidence="2">The sequence shown here is derived from an EMBL/GenBank/DDBJ whole genome shotgun (WGS) entry which is preliminary data.</text>
</comment>
<dbReference type="SMART" id="SM00318">
    <property type="entry name" value="SNc"/>
    <property type="match status" value="1"/>
</dbReference>
<evidence type="ECO:0000313" key="2">
    <source>
        <dbReference type="EMBL" id="GGA01303.1"/>
    </source>
</evidence>
<dbReference type="Gene3D" id="2.40.50.90">
    <property type="match status" value="1"/>
</dbReference>
<evidence type="ECO:0000259" key="1">
    <source>
        <dbReference type="PROSITE" id="PS50830"/>
    </source>
</evidence>
<dbReference type="EMBL" id="BMDU01000009">
    <property type="protein sequence ID" value="GGA01303.1"/>
    <property type="molecule type" value="Genomic_DNA"/>
</dbReference>
<sequence length="180" mass="19551">MAVSLVFVAVFAVTFSYTDIIRPKAVERPVDQAGLAVVPDRTAQMASSAAPPLPALQSGEPEVAFSSGNFSICRTGGGVNCVVDGDTAWITGVKVRIADIDAPETHPPRCEEEARLGERATERLAELMNTGPFEVVVNGRAQDRYGRQLRVLMRDGRSLGQQLIDEGLARRWDGARRPWC</sequence>
<dbReference type="Pfam" id="PF00565">
    <property type="entry name" value="SNase"/>
    <property type="match status" value="1"/>
</dbReference>
<accession>A0ABQ1F7D6</accession>
<protein>
    <recommendedName>
        <fullName evidence="1">TNase-like domain-containing protein</fullName>
    </recommendedName>
</protein>
<reference evidence="3" key="1">
    <citation type="journal article" date="2019" name="Int. J. Syst. Evol. Microbiol.">
        <title>The Global Catalogue of Microorganisms (GCM) 10K type strain sequencing project: providing services to taxonomists for standard genome sequencing and annotation.</title>
        <authorList>
            <consortium name="The Broad Institute Genomics Platform"/>
            <consortium name="The Broad Institute Genome Sequencing Center for Infectious Disease"/>
            <person name="Wu L."/>
            <person name="Ma J."/>
        </authorList>
    </citation>
    <scope>NUCLEOTIDE SEQUENCE [LARGE SCALE GENOMIC DNA]</scope>
    <source>
        <strain evidence="3">CCM 7327</strain>
    </source>
</reference>
<gene>
    <name evidence="2" type="ORF">GCM10019071_34770</name>
</gene>
<keyword evidence="3" id="KW-1185">Reference proteome</keyword>
<dbReference type="InterPro" id="IPR016071">
    <property type="entry name" value="Staphylococal_nuclease_OB-fold"/>
</dbReference>
<proteinExistence type="predicted"/>
<feature type="domain" description="TNase-like" evidence="1">
    <location>
        <begin position="73"/>
        <end position="170"/>
    </location>
</feature>
<dbReference type="RefSeq" id="WP_229742729.1">
    <property type="nucleotide sequence ID" value="NZ_BMDU01000009.1"/>
</dbReference>
<dbReference type="SUPFAM" id="SSF50199">
    <property type="entry name" value="Staphylococcal nuclease"/>
    <property type="match status" value="1"/>
</dbReference>